<evidence type="ECO:0000256" key="5">
    <source>
        <dbReference type="SAM" id="SignalP"/>
    </source>
</evidence>
<dbReference type="PANTHER" id="PTHR35936">
    <property type="entry name" value="MEMBRANE-BOUND LYTIC MUREIN TRANSGLYCOSYLASE F"/>
    <property type="match status" value="1"/>
</dbReference>
<dbReference type="AlphaFoldDB" id="A0A1G7JEA7"/>
<reference evidence="7 8" key="1">
    <citation type="submission" date="2016-10" db="EMBL/GenBank/DDBJ databases">
        <authorList>
            <person name="de Groot N.N."/>
        </authorList>
    </citation>
    <scope>NUCLEOTIDE SEQUENCE [LARGE SCALE GENOMIC DNA]</scope>
    <source>
        <strain evidence="8">DSM 938 / 37b4</strain>
    </source>
</reference>
<accession>A0A1G7JEA7</accession>
<evidence type="ECO:0000313" key="7">
    <source>
        <dbReference type="EMBL" id="SDF23250.1"/>
    </source>
</evidence>
<protein>
    <submittedName>
        <fullName evidence="7">ABC-type amino acid transport substrate-binding protein</fullName>
    </submittedName>
</protein>
<dbReference type="InterPro" id="IPR018313">
    <property type="entry name" value="SBP_3_CS"/>
</dbReference>
<sequence>MTLSARIWALVLLCGLAALAPLAALAACEGLPPEQKLQNSPAQDIGRSLDRIREDGWIEVALYENYKPWSWVEGGRPQGIDVEIARLIAADLGVVARIRLVQPGEALDADLLNYVYRGAAVGGHVSDLMGHVPYDVDYACRFDQVVFTGQYATERLAIAYDKASYPDKAPVPAVFRYDPVGVENDSLSDFFLTSVAHGAAADKVHRYRTTGAAMAGLAAHQVSAAMGPRAELEAHLAPGIGVHTPPLLGLARPSWTLGLALSFQHRDLGYAVDDAIAAALADGRIAQIFADHGISFEAPAR</sequence>
<evidence type="ECO:0000256" key="2">
    <source>
        <dbReference type="ARBA" id="ARBA00010333"/>
    </source>
</evidence>
<dbReference type="PROSITE" id="PS51257">
    <property type="entry name" value="PROKAR_LIPOPROTEIN"/>
    <property type="match status" value="1"/>
</dbReference>
<dbReference type="SMART" id="SM00062">
    <property type="entry name" value="PBPb"/>
    <property type="match status" value="1"/>
</dbReference>
<organism evidence="7 8">
    <name type="scientific">Rhodobacter capsulatus</name>
    <name type="common">Rhodopseudomonas capsulata</name>
    <dbReference type="NCBI Taxonomy" id="1061"/>
    <lineage>
        <taxon>Bacteria</taxon>
        <taxon>Pseudomonadati</taxon>
        <taxon>Pseudomonadota</taxon>
        <taxon>Alphaproteobacteria</taxon>
        <taxon>Rhodobacterales</taxon>
        <taxon>Rhodobacter group</taxon>
        <taxon>Rhodobacter</taxon>
    </lineage>
</organism>
<comment type="subcellular location">
    <subcellularLocation>
        <location evidence="1">Cell envelope</location>
    </subcellularLocation>
</comment>
<dbReference type="Proteomes" id="UP000183812">
    <property type="component" value="Unassembled WGS sequence"/>
</dbReference>
<keyword evidence="3 5" id="KW-0732">Signal</keyword>
<feature type="chain" id="PRO_5010314378" evidence="5">
    <location>
        <begin position="27"/>
        <end position="301"/>
    </location>
</feature>
<evidence type="ECO:0000256" key="3">
    <source>
        <dbReference type="ARBA" id="ARBA00022729"/>
    </source>
</evidence>
<proteinExistence type="inferred from homology"/>
<gene>
    <name evidence="7" type="ORF">SAMN04244550_01907</name>
</gene>
<evidence type="ECO:0000313" key="8">
    <source>
        <dbReference type="Proteomes" id="UP000183812"/>
    </source>
</evidence>
<dbReference type="OrthoDB" id="6192933at2"/>
<dbReference type="EMBL" id="FNAY01000008">
    <property type="protein sequence ID" value="SDF23250.1"/>
    <property type="molecule type" value="Genomic_DNA"/>
</dbReference>
<dbReference type="RefSeq" id="WP_074553835.1">
    <property type="nucleotide sequence ID" value="NZ_CP119563.1"/>
</dbReference>
<dbReference type="PANTHER" id="PTHR35936:SF17">
    <property type="entry name" value="ARGININE-BINDING EXTRACELLULAR PROTEIN ARTP"/>
    <property type="match status" value="1"/>
</dbReference>
<dbReference type="GO" id="GO:0030313">
    <property type="term" value="C:cell envelope"/>
    <property type="evidence" value="ECO:0007669"/>
    <property type="project" value="UniProtKB-SubCell"/>
</dbReference>
<feature type="domain" description="Solute-binding protein family 3/N-terminal" evidence="6">
    <location>
        <begin position="57"/>
        <end position="292"/>
    </location>
</feature>
<comment type="similarity">
    <text evidence="2 4">Belongs to the bacterial solute-binding protein 3 family.</text>
</comment>
<dbReference type="PROSITE" id="PS01039">
    <property type="entry name" value="SBP_BACTERIAL_3"/>
    <property type="match status" value="1"/>
</dbReference>
<evidence type="ECO:0000256" key="4">
    <source>
        <dbReference type="RuleBase" id="RU003744"/>
    </source>
</evidence>
<name>A0A1G7JEA7_RHOCA</name>
<feature type="signal peptide" evidence="5">
    <location>
        <begin position="1"/>
        <end position="26"/>
    </location>
</feature>
<dbReference type="SUPFAM" id="SSF53850">
    <property type="entry name" value="Periplasmic binding protein-like II"/>
    <property type="match status" value="1"/>
</dbReference>
<evidence type="ECO:0000259" key="6">
    <source>
        <dbReference type="SMART" id="SM00062"/>
    </source>
</evidence>
<dbReference type="InterPro" id="IPR001638">
    <property type="entry name" value="Solute-binding_3/MltF_N"/>
</dbReference>
<evidence type="ECO:0000256" key="1">
    <source>
        <dbReference type="ARBA" id="ARBA00004196"/>
    </source>
</evidence>
<dbReference type="Gene3D" id="3.40.190.10">
    <property type="entry name" value="Periplasmic binding protein-like II"/>
    <property type="match status" value="3"/>
</dbReference>